<gene>
    <name evidence="1" type="ORF">KK1_043315</name>
</gene>
<dbReference type="SUPFAM" id="SSF52047">
    <property type="entry name" value="RNI-like"/>
    <property type="match status" value="1"/>
</dbReference>
<proteinExistence type="predicted"/>
<dbReference type="Gene3D" id="3.80.10.10">
    <property type="entry name" value="Ribonuclease Inhibitor"/>
    <property type="match status" value="1"/>
</dbReference>
<name>A0A151QZF5_CAJCA</name>
<protein>
    <submittedName>
        <fullName evidence="1">Uncharacterized protein</fullName>
    </submittedName>
</protein>
<sequence>MKFESCAFECLVSGCPSLLKLTIYHCSGLEDFYVSSALKSLHIEDDEVIKSICLKQTQNLASITLLANGLGDEIDREWVTDLFKDLSKLERLSLGTAYIEILSAGVGINLQVLLKDVKHLELKGNNSEAVETQQISKEFDCINCKFNKLLTLDMTVKTSYKPALDFTRFVLANSPAFKKLTFKVGLDLNQSNAPILLSISQDLLQMERASPRSQVKFLHGARLCYF</sequence>
<reference evidence="1" key="1">
    <citation type="journal article" date="2012" name="Nat. Biotechnol.">
        <title>Draft genome sequence of pigeonpea (Cajanus cajan), an orphan legume crop of resource-poor farmers.</title>
        <authorList>
            <person name="Varshney R.K."/>
            <person name="Chen W."/>
            <person name="Li Y."/>
            <person name="Bharti A.K."/>
            <person name="Saxena R.K."/>
            <person name="Schlueter J.A."/>
            <person name="Donoghue M.T."/>
            <person name="Azam S."/>
            <person name="Fan G."/>
            <person name="Whaley A.M."/>
            <person name="Farmer A.D."/>
            <person name="Sheridan J."/>
            <person name="Iwata A."/>
            <person name="Tuteja R."/>
            <person name="Penmetsa R.V."/>
            <person name="Wu W."/>
            <person name="Upadhyaya H.D."/>
            <person name="Yang S.P."/>
            <person name="Shah T."/>
            <person name="Saxena K.B."/>
            <person name="Michael T."/>
            <person name="McCombie W.R."/>
            <person name="Yang B."/>
            <person name="Zhang G."/>
            <person name="Yang H."/>
            <person name="Wang J."/>
            <person name="Spillane C."/>
            <person name="Cook D.R."/>
            <person name="May G.D."/>
            <person name="Xu X."/>
            <person name="Jackson S.A."/>
        </authorList>
    </citation>
    <scope>NUCLEOTIDE SEQUENCE [LARGE SCALE GENOMIC DNA]</scope>
</reference>
<evidence type="ECO:0000313" key="1">
    <source>
        <dbReference type="EMBL" id="KYP35639.1"/>
    </source>
</evidence>
<organism evidence="1 2">
    <name type="scientific">Cajanus cajan</name>
    <name type="common">Pigeon pea</name>
    <name type="synonym">Cajanus indicus</name>
    <dbReference type="NCBI Taxonomy" id="3821"/>
    <lineage>
        <taxon>Eukaryota</taxon>
        <taxon>Viridiplantae</taxon>
        <taxon>Streptophyta</taxon>
        <taxon>Embryophyta</taxon>
        <taxon>Tracheophyta</taxon>
        <taxon>Spermatophyta</taxon>
        <taxon>Magnoliopsida</taxon>
        <taxon>eudicotyledons</taxon>
        <taxon>Gunneridae</taxon>
        <taxon>Pentapetalae</taxon>
        <taxon>rosids</taxon>
        <taxon>fabids</taxon>
        <taxon>Fabales</taxon>
        <taxon>Fabaceae</taxon>
        <taxon>Papilionoideae</taxon>
        <taxon>50 kb inversion clade</taxon>
        <taxon>NPAAA clade</taxon>
        <taxon>indigoferoid/millettioid clade</taxon>
        <taxon>Phaseoleae</taxon>
        <taxon>Cajanus</taxon>
    </lineage>
</organism>
<dbReference type="Gramene" id="C.cajan_40983.t">
    <property type="protein sequence ID" value="C.cajan_40983.t"/>
    <property type="gene ID" value="C.cajan_40983"/>
</dbReference>
<dbReference type="EMBL" id="KQ484342">
    <property type="protein sequence ID" value="KYP35639.1"/>
    <property type="molecule type" value="Genomic_DNA"/>
</dbReference>
<dbReference type="InterPro" id="IPR032675">
    <property type="entry name" value="LRR_dom_sf"/>
</dbReference>
<dbReference type="AlphaFoldDB" id="A0A151QZF5"/>
<keyword evidence="2" id="KW-1185">Reference proteome</keyword>
<dbReference type="OMA" id="DEIDREW"/>
<evidence type="ECO:0000313" key="2">
    <source>
        <dbReference type="Proteomes" id="UP000075243"/>
    </source>
</evidence>
<accession>A0A151QZF5</accession>
<dbReference type="Proteomes" id="UP000075243">
    <property type="component" value="Unassembled WGS sequence"/>
</dbReference>